<keyword evidence="3 5" id="KW-0378">Hydrolase</keyword>
<dbReference type="CDD" id="cd04489">
    <property type="entry name" value="ExoVII_LU_OBF"/>
    <property type="match status" value="1"/>
</dbReference>
<comment type="function">
    <text evidence="5">Bidirectionally degrades single-stranded DNA into large acid-insoluble oligonucleotides, which are then degraded further into small acid-soluble oligonucleotides.</text>
</comment>
<accession>A0ABU6K8B8</accession>
<evidence type="ECO:0000256" key="5">
    <source>
        <dbReference type="HAMAP-Rule" id="MF_00378"/>
    </source>
</evidence>
<evidence type="ECO:0000256" key="4">
    <source>
        <dbReference type="ARBA" id="ARBA00022839"/>
    </source>
</evidence>
<dbReference type="Proteomes" id="UP001331561">
    <property type="component" value="Unassembled WGS sequence"/>
</dbReference>
<dbReference type="Pfam" id="PF13742">
    <property type="entry name" value="tRNA_anti_2"/>
    <property type="match status" value="1"/>
</dbReference>
<protein>
    <recommendedName>
        <fullName evidence="5">Exodeoxyribonuclease 7 large subunit</fullName>
        <ecNumber evidence="5">3.1.11.6</ecNumber>
    </recommendedName>
    <alternativeName>
        <fullName evidence="5">Exodeoxyribonuclease VII large subunit</fullName>
        <shortName evidence="5">Exonuclease VII large subunit</shortName>
    </alternativeName>
</protein>
<evidence type="ECO:0000256" key="2">
    <source>
        <dbReference type="ARBA" id="ARBA00022722"/>
    </source>
</evidence>
<evidence type="ECO:0000313" key="11">
    <source>
        <dbReference type="Proteomes" id="UP001331561"/>
    </source>
</evidence>
<feature type="coiled-coil region" evidence="7">
    <location>
        <begin position="288"/>
        <end position="336"/>
    </location>
</feature>
<evidence type="ECO:0000259" key="8">
    <source>
        <dbReference type="Pfam" id="PF02601"/>
    </source>
</evidence>
<dbReference type="InterPro" id="IPR025824">
    <property type="entry name" value="OB-fold_nuc-bd_dom"/>
</dbReference>
<evidence type="ECO:0000259" key="9">
    <source>
        <dbReference type="Pfam" id="PF13742"/>
    </source>
</evidence>
<dbReference type="Pfam" id="PF02601">
    <property type="entry name" value="Exonuc_VII_L"/>
    <property type="match status" value="1"/>
</dbReference>
<dbReference type="InterPro" id="IPR020579">
    <property type="entry name" value="Exonuc_VII_lsu_C"/>
</dbReference>
<organism evidence="10 11">
    <name type="scientific">Uliginosibacterium silvisoli</name>
    <dbReference type="NCBI Taxonomy" id="3114758"/>
    <lineage>
        <taxon>Bacteria</taxon>
        <taxon>Pseudomonadati</taxon>
        <taxon>Pseudomonadota</taxon>
        <taxon>Betaproteobacteria</taxon>
        <taxon>Rhodocyclales</taxon>
        <taxon>Zoogloeaceae</taxon>
        <taxon>Uliginosibacterium</taxon>
    </lineage>
</organism>
<dbReference type="GO" id="GO:0008855">
    <property type="term" value="F:exodeoxyribonuclease VII activity"/>
    <property type="evidence" value="ECO:0007669"/>
    <property type="project" value="UniProtKB-EC"/>
</dbReference>
<evidence type="ECO:0000313" key="10">
    <source>
        <dbReference type="EMBL" id="MEC5387298.1"/>
    </source>
</evidence>
<comment type="subunit">
    <text evidence="5">Heterooligomer composed of large and small subunits.</text>
</comment>
<keyword evidence="4 5" id="KW-0269">Exonuclease</keyword>
<sequence>MFSAASGVSTPAIPVSDFVRHLRRHLESGFPLGWVSGEVSNLVRAGSGHIYFTLKDSGGQLRCAMWRNKAQLLPFQLGEGMQVEVRAQVTVYEARGDLQLSVENIRRAGQGNLFEAFMRLKARLEAEGLFASELKRELPHLPQRIGIITSPAAAALRDVLITLRRRAPGLDVILYPTLVQGDAAGEQIAQTILTASARAELDGVQALILCRGGGSMEDLWAFNHEAVARAIRASAIPIVCGVGHETDTTLADFAADVRAATPTAAAEVLSAGWFELRTRLPRLARDLSRSATRRLEQQGQKLDLLERRLVHPRERVAAHRARLDQLALRLQHVSQQQLTARQRQLHSLQTRLERRTPAVLPHQLALDGLQARLHTALTHNHSQRVEKLHALEVSLSHLNPEAVLQRGYAIVRDAAGGVVRDASTLNAGDTLELVLAKGRATTEVRTTTKRA</sequence>
<comment type="similarity">
    <text evidence="5 6">Belongs to the XseA family.</text>
</comment>
<comment type="caution">
    <text evidence="10">The sequence shown here is derived from an EMBL/GenBank/DDBJ whole genome shotgun (WGS) entry which is preliminary data.</text>
</comment>
<name>A0ABU6K8B8_9RHOO</name>
<evidence type="ECO:0000256" key="1">
    <source>
        <dbReference type="ARBA" id="ARBA00022490"/>
    </source>
</evidence>
<evidence type="ECO:0000256" key="7">
    <source>
        <dbReference type="SAM" id="Coils"/>
    </source>
</evidence>
<keyword evidence="1 5" id="KW-0963">Cytoplasm</keyword>
<dbReference type="InterPro" id="IPR003753">
    <property type="entry name" value="Exonuc_VII_L"/>
</dbReference>
<dbReference type="EMBL" id="JAYXHS010000003">
    <property type="protein sequence ID" value="MEC5387298.1"/>
    <property type="molecule type" value="Genomic_DNA"/>
</dbReference>
<dbReference type="PANTHER" id="PTHR30008:SF0">
    <property type="entry name" value="EXODEOXYRIBONUCLEASE 7 LARGE SUBUNIT"/>
    <property type="match status" value="1"/>
</dbReference>
<gene>
    <name evidence="5 10" type="primary">xseA</name>
    <name evidence="10" type="ORF">VVD49_16330</name>
</gene>
<keyword evidence="11" id="KW-1185">Reference proteome</keyword>
<comment type="subcellular location">
    <subcellularLocation>
        <location evidence="5 6">Cytoplasm</location>
    </subcellularLocation>
</comment>
<proteinExistence type="inferred from homology"/>
<dbReference type="RefSeq" id="WP_327600273.1">
    <property type="nucleotide sequence ID" value="NZ_JAYXHS010000003.1"/>
</dbReference>
<dbReference type="EC" id="3.1.11.6" evidence="5"/>
<reference evidence="10 11" key="1">
    <citation type="submission" date="2024-01" db="EMBL/GenBank/DDBJ databases">
        <title>Uliginosibacterium soil sp. nov.</title>
        <authorList>
            <person name="Lv Y."/>
        </authorList>
    </citation>
    <scope>NUCLEOTIDE SEQUENCE [LARGE SCALE GENOMIC DNA]</scope>
    <source>
        <strain evidence="10 11">H3</strain>
    </source>
</reference>
<keyword evidence="7" id="KW-0175">Coiled coil</keyword>
<feature type="domain" description="OB-fold nucleic acid binding" evidence="9">
    <location>
        <begin position="14"/>
        <end position="106"/>
    </location>
</feature>
<dbReference type="NCBIfam" id="TIGR00237">
    <property type="entry name" value="xseA"/>
    <property type="match status" value="1"/>
</dbReference>
<dbReference type="HAMAP" id="MF_00378">
    <property type="entry name" value="Exonuc_7_L"/>
    <property type="match status" value="1"/>
</dbReference>
<evidence type="ECO:0000256" key="6">
    <source>
        <dbReference type="RuleBase" id="RU004355"/>
    </source>
</evidence>
<dbReference type="PANTHER" id="PTHR30008">
    <property type="entry name" value="EXODEOXYRIBONUCLEASE 7 LARGE SUBUNIT"/>
    <property type="match status" value="1"/>
</dbReference>
<feature type="domain" description="Exonuclease VII large subunit C-terminal" evidence="8">
    <location>
        <begin position="129"/>
        <end position="442"/>
    </location>
</feature>
<keyword evidence="2 5" id="KW-0540">Nuclease</keyword>
<comment type="catalytic activity">
    <reaction evidence="5 6">
        <text>Exonucleolytic cleavage in either 5'- to 3'- or 3'- to 5'-direction to yield nucleoside 5'-phosphates.</text>
        <dbReference type="EC" id="3.1.11.6"/>
    </reaction>
</comment>
<evidence type="ECO:0000256" key="3">
    <source>
        <dbReference type="ARBA" id="ARBA00022801"/>
    </source>
</evidence>